<evidence type="ECO:0000256" key="5">
    <source>
        <dbReference type="ARBA" id="ARBA00022989"/>
    </source>
</evidence>
<keyword evidence="4 14" id="KW-0812">Transmembrane</keyword>
<evidence type="ECO:0000259" key="16">
    <source>
        <dbReference type="SMART" id="SM00079"/>
    </source>
</evidence>
<dbReference type="InterPro" id="IPR015683">
    <property type="entry name" value="Ionotropic_Glu_rcpt"/>
</dbReference>
<proteinExistence type="inferred from homology"/>
<dbReference type="SUPFAM" id="SSF53822">
    <property type="entry name" value="Periplasmic binding protein-like I"/>
    <property type="match status" value="1"/>
</dbReference>
<comment type="subcellular location">
    <subcellularLocation>
        <location evidence="1">Cell membrane</location>
        <topology evidence="1">Multi-pass membrane protein</topology>
    </subcellularLocation>
    <subcellularLocation>
        <location evidence="14">Postsynaptic cell membrane</location>
        <topology evidence="14">Multi-pass membrane protein</topology>
    </subcellularLocation>
</comment>
<keyword evidence="11 14" id="KW-0628">Postsynaptic cell membrane</keyword>
<comment type="caution">
    <text evidence="18">The sequence shown here is derived from an EMBL/GenBank/DDBJ whole genome shotgun (WGS) entry which is preliminary data.</text>
</comment>
<evidence type="ECO:0000256" key="15">
    <source>
        <dbReference type="SAM" id="MobiDB-lite"/>
    </source>
</evidence>
<protein>
    <recommendedName>
        <fullName evidence="14">Glutamate receptor</fullName>
    </recommendedName>
</protein>
<dbReference type="PRINTS" id="PR00177">
    <property type="entry name" value="NMDARECEPTOR"/>
</dbReference>
<evidence type="ECO:0000256" key="3">
    <source>
        <dbReference type="ARBA" id="ARBA00022475"/>
    </source>
</evidence>
<evidence type="ECO:0000313" key="19">
    <source>
        <dbReference type="Proteomes" id="UP001369086"/>
    </source>
</evidence>
<name>A0ABR0YB67_HUSHU</name>
<keyword evidence="19" id="KW-1185">Reference proteome</keyword>
<evidence type="ECO:0000256" key="1">
    <source>
        <dbReference type="ARBA" id="ARBA00004651"/>
    </source>
</evidence>
<evidence type="ECO:0000256" key="9">
    <source>
        <dbReference type="ARBA" id="ARBA00023170"/>
    </source>
</evidence>
<dbReference type="SMART" id="SM00079">
    <property type="entry name" value="PBPe"/>
    <property type="match status" value="1"/>
</dbReference>
<evidence type="ECO:0000256" key="13">
    <source>
        <dbReference type="ARBA" id="ARBA00023303"/>
    </source>
</evidence>
<dbReference type="InterPro" id="IPR001828">
    <property type="entry name" value="ANF_lig-bd_rcpt"/>
</dbReference>
<feature type="transmembrane region" description="Helical" evidence="14">
    <location>
        <begin position="556"/>
        <end position="575"/>
    </location>
</feature>
<dbReference type="Gene3D" id="3.40.50.2300">
    <property type="match status" value="2"/>
</dbReference>
<evidence type="ECO:0000313" key="18">
    <source>
        <dbReference type="EMBL" id="KAK6469897.1"/>
    </source>
</evidence>
<keyword evidence="12 14" id="KW-1071">Ligand-gated ion channel</keyword>
<keyword evidence="8 14" id="KW-0472">Membrane</keyword>
<evidence type="ECO:0000256" key="8">
    <source>
        <dbReference type="ARBA" id="ARBA00023136"/>
    </source>
</evidence>
<evidence type="ECO:0000256" key="6">
    <source>
        <dbReference type="ARBA" id="ARBA00023018"/>
    </source>
</evidence>
<dbReference type="EMBL" id="JAHFZB010000037">
    <property type="protein sequence ID" value="KAK6469897.1"/>
    <property type="molecule type" value="Genomic_DNA"/>
</dbReference>
<dbReference type="CDD" id="cd06394">
    <property type="entry name" value="PBP1_iGluR_Kainate_KA1_2"/>
    <property type="match status" value="1"/>
</dbReference>
<feature type="signal peptide" evidence="14">
    <location>
        <begin position="1"/>
        <end position="28"/>
    </location>
</feature>
<comment type="function">
    <text evidence="14">Receptor for glutamate that functions as a ligand-gated ion channel in the central nervous system and plays an important role in excitatory synaptic transmission. L-glutamate acts as an excitatory neurotransmitter at many synapses in the central nervous system.</text>
</comment>
<keyword evidence="14" id="KW-0732">Signal</keyword>
<dbReference type="InterPro" id="IPR001320">
    <property type="entry name" value="Iontro_rcpt_C"/>
</dbReference>
<feature type="compositionally biased region" description="Polar residues" evidence="15">
    <location>
        <begin position="1016"/>
        <end position="1034"/>
    </location>
</feature>
<organism evidence="18 19">
    <name type="scientific">Huso huso</name>
    <name type="common">Beluga</name>
    <name type="synonym">Acipenser huso</name>
    <dbReference type="NCBI Taxonomy" id="61971"/>
    <lineage>
        <taxon>Eukaryota</taxon>
        <taxon>Metazoa</taxon>
        <taxon>Chordata</taxon>
        <taxon>Craniata</taxon>
        <taxon>Vertebrata</taxon>
        <taxon>Euteleostomi</taxon>
        <taxon>Actinopterygii</taxon>
        <taxon>Chondrostei</taxon>
        <taxon>Acipenseriformes</taxon>
        <taxon>Acipenseridae</taxon>
        <taxon>Huso</taxon>
    </lineage>
</organism>
<feature type="transmembrane region" description="Helical" evidence="14">
    <location>
        <begin position="814"/>
        <end position="838"/>
    </location>
</feature>
<evidence type="ECO:0000256" key="12">
    <source>
        <dbReference type="ARBA" id="ARBA00023286"/>
    </source>
</evidence>
<evidence type="ECO:0000256" key="4">
    <source>
        <dbReference type="ARBA" id="ARBA00022692"/>
    </source>
</evidence>
<feature type="region of interest" description="Disordered" evidence="15">
    <location>
        <begin position="910"/>
        <end position="968"/>
    </location>
</feature>
<dbReference type="InterPro" id="IPR019594">
    <property type="entry name" value="Glu/Gly-bd"/>
</dbReference>
<dbReference type="PANTHER" id="PTHR18966">
    <property type="entry name" value="IONOTROPIC GLUTAMATE RECEPTOR"/>
    <property type="match status" value="1"/>
</dbReference>
<dbReference type="SMART" id="SM00918">
    <property type="entry name" value="Lig_chan-Glu_bd"/>
    <property type="match status" value="1"/>
</dbReference>
<keyword evidence="5 14" id="KW-1133">Transmembrane helix</keyword>
<feature type="region of interest" description="Disordered" evidence="15">
    <location>
        <begin position="1006"/>
        <end position="1034"/>
    </location>
</feature>
<keyword evidence="6 14" id="KW-0770">Synapse</keyword>
<keyword evidence="13 14" id="KW-0407">Ion channel</keyword>
<feature type="compositionally biased region" description="Pro residues" evidence="15">
    <location>
        <begin position="1006"/>
        <end position="1015"/>
    </location>
</feature>
<feature type="domain" description="Ionotropic glutamate receptor L-glutamate and glycine-binding" evidence="17">
    <location>
        <begin position="436"/>
        <end position="500"/>
    </location>
</feature>
<dbReference type="SUPFAM" id="SSF53850">
    <property type="entry name" value="Periplasmic binding protein-like II"/>
    <property type="match status" value="1"/>
</dbReference>
<feature type="compositionally biased region" description="Basic residues" evidence="15">
    <location>
        <begin position="867"/>
        <end position="882"/>
    </location>
</feature>
<evidence type="ECO:0000256" key="11">
    <source>
        <dbReference type="ARBA" id="ARBA00023257"/>
    </source>
</evidence>
<keyword evidence="9 14" id="KW-0675">Receptor</keyword>
<dbReference type="Gene3D" id="1.10.287.70">
    <property type="match status" value="1"/>
</dbReference>
<dbReference type="InterPro" id="IPR001508">
    <property type="entry name" value="Iono_Glu_rcpt_met"/>
</dbReference>
<dbReference type="Pfam" id="PF10613">
    <property type="entry name" value="Lig_chan-Glu_bd"/>
    <property type="match status" value="1"/>
</dbReference>
<evidence type="ECO:0000256" key="10">
    <source>
        <dbReference type="ARBA" id="ARBA00023180"/>
    </source>
</evidence>
<keyword evidence="3 14" id="KW-1003">Cell membrane</keyword>
<gene>
    <name evidence="18" type="ORF">HHUSO_G31459</name>
</gene>
<reference evidence="18 19" key="1">
    <citation type="submission" date="2021-05" db="EMBL/GenBank/DDBJ databases">
        <authorList>
            <person name="Zahm M."/>
            <person name="Klopp C."/>
            <person name="Cabau C."/>
            <person name="Kuhl H."/>
            <person name="Suciu R."/>
            <person name="Ciorpac M."/>
            <person name="Holostenco D."/>
            <person name="Gessner J."/>
            <person name="Wuertz S."/>
            <person name="Hohne C."/>
            <person name="Stock M."/>
            <person name="Gislard M."/>
            <person name="Lluch J."/>
            <person name="Milhes M."/>
            <person name="Lampietro C."/>
            <person name="Lopez Roques C."/>
            <person name="Donnadieu C."/>
            <person name="Du K."/>
            <person name="Schartl M."/>
            <person name="Guiguen Y."/>
        </authorList>
    </citation>
    <scope>NUCLEOTIDE SEQUENCE [LARGE SCALE GENOMIC DNA]</scope>
    <source>
        <strain evidence="18">Hh-F2</strain>
        <tissue evidence="18">Blood</tissue>
    </source>
</reference>
<keyword evidence="10" id="KW-0325">Glycoprotein</keyword>
<dbReference type="InterPro" id="IPR028082">
    <property type="entry name" value="Peripla_BP_I"/>
</dbReference>
<comment type="similarity">
    <text evidence="14">Belongs to the glutamate-gated ion channel (TC 1.A.10.1) family.</text>
</comment>
<dbReference type="Pfam" id="PF00060">
    <property type="entry name" value="Lig_chan"/>
    <property type="match status" value="1"/>
</dbReference>
<feature type="domain" description="Ionotropic glutamate receptor C-terminal" evidence="16">
    <location>
        <begin position="426"/>
        <end position="795"/>
    </location>
</feature>
<evidence type="ECO:0000256" key="7">
    <source>
        <dbReference type="ARBA" id="ARBA00023065"/>
    </source>
</evidence>
<dbReference type="Pfam" id="PF01094">
    <property type="entry name" value="ANF_receptor"/>
    <property type="match status" value="1"/>
</dbReference>
<evidence type="ECO:0000256" key="2">
    <source>
        <dbReference type="ARBA" id="ARBA00022448"/>
    </source>
</evidence>
<evidence type="ECO:0000256" key="14">
    <source>
        <dbReference type="RuleBase" id="RU367118"/>
    </source>
</evidence>
<dbReference type="Gene3D" id="3.40.190.10">
    <property type="entry name" value="Periplasmic binding protein-like II"/>
    <property type="match status" value="2"/>
</dbReference>
<feature type="region of interest" description="Disordered" evidence="15">
    <location>
        <begin position="865"/>
        <end position="886"/>
    </location>
</feature>
<evidence type="ECO:0000259" key="17">
    <source>
        <dbReference type="SMART" id="SM00918"/>
    </source>
</evidence>
<feature type="chain" id="PRO_5045013217" description="Glutamate receptor" evidence="14">
    <location>
        <begin position="29"/>
        <end position="1034"/>
    </location>
</feature>
<accession>A0ABR0YB67</accession>
<sequence>MILPALLLLSIHFLFLFLTMVPPPYSQGALLSSSLSAAILDDQTVCGRGERLALALARENINSITEVPAKARVEVEIFELQRDSQYETTDTMCQILPKGVVSVLGPASSPASGSTVSHICGEKEVPHVKIGPEETPRLPYLRFASVSLYPSNEDLSLALRAILSFFSFPSTSLICAKAECLLRLEELVRRFLISRDTLSIRMLDDSQDPTPLLKEIRDDKIGTIIIDANASVSYLILRKAAELGMTSAFYKYILTTMDFPLLRLDDIVDEQSNILGFSMLNTTHPFYVEFLRSLNMSWRENCEMSLYPGPALSSALMFDAVHVVVSAVRELNRSQEIGVKPLSCTSPQIWQHGTSLMNYLRMVEYDGLTGRVEFNSKGQRTNYTLRILEKHRGGHKEIGIWYSNNTLAMNATTLDINVSETLTNKTLIITTILENPYVMRKSNYQELQGNGRYEGFCVDMLKELADILKFKFRIKLVDDGLYGAPEPNGSWTGMVGELINRKADLAVAGFTITAEREKVIDFSKPFMTLGISILYRMHMGRKPGYFSFLDPFSPAVWLFMLLAYLAVSCVLFLAARLSPYEWYNPHPCLQDRRDILENQYTLGNSLWFPVGGFMQQGSEIMPRALSTRCVSGVWWAFTLIIISSYTANLAAFLTVQRMEVPIESADDLADQTNIEYGTIHGGSTMTFFQNSRYQTYQRMWNYMQSKQPSVFVKSTEEGIARVVNSKYAFLLESTMNEYHRWLNCNLTQIGGLLDTKGYGIGMPLGSPFRDDITLAILQLQENNRLDILKRKWWEGGKCPKEEDHRAKGLGMENIGGIFVVLICGLIIAVFVAVMEFVWSTRRTAESDEISVCQEMLSEFQNAVSCKKTSRSRRRRPFPRRGRLSLSTPKPLRLVREMRLSNGKLYSGAGPLTGGGHTSCSSSNTLGAAAVGGPSELGPGPQRLLEDPRSANTTPPPPPAPPPPQLQTPRSCTHIRICQECRRIQSLRAARGSGSCTLPLPLPLPLPRLSLPPPRPASSTSGSEESARQAASEQD</sequence>
<keyword evidence="2 14" id="KW-0813">Transport</keyword>
<feature type="compositionally biased region" description="Pro residues" evidence="15">
    <location>
        <begin position="953"/>
        <end position="965"/>
    </location>
</feature>
<feature type="transmembrane region" description="Helical" evidence="14">
    <location>
        <begin position="633"/>
        <end position="655"/>
    </location>
</feature>
<dbReference type="Proteomes" id="UP001369086">
    <property type="component" value="Unassembled WGS sequence"/>
</dbReference>
<keyword evidence="7 14" id="KW-0406">Ion transport</keyword>